<comment type="catalytic activity">
    <reaction evidence="1">
        <text>ATP + protein L-histidine = ADP + protein N-phospho-L-histidine.</text>
        <dbReference type="EC" id="2.7.13.3"/>
    </reaction>
</comment>
<evidence type="ECO:0000256" key="9">
    <source>
        <dbReference type="ARBA" id="ARBA00023012"/>
    </source>
</evidence>
<dbReference type="SUPFAM" id="SSF55874">
    <property type="entry name" value="ATPase domain of HSP90 chaperone/DNA topoisomerase II/histidine kinase"/>
    <property type="match status" value="1"/>
</dbReference>
<dbReference type="Gene3D" id="3.30.565.10">
    <property type="entry name" value="Histidine kinase-like ATPase, C-terminal domain"/>
    <property type="match status" value="1"/>
</dbReference>
<dbReference type="InterPro" id="IPR036097">
    <property type="entry name" value="HisK_dim/P_sf"/>
</dbReference>
<dbReference type="SMART" id="SM00387">
    <property type="entry name" value="HATPase_c"/>
    <property type="match status" value="1"/>
</dbReference>
<gene>
    <name evidence="12" type="ORF">M2152_000553</name>
</gene>
<dbReference type="PANTHER" id="PTHR42878">
    <property type="entry name" value="TWO-COMPONENT HISTIDINE KINASE"/>
    <property type="match status" value="1"/>
</dbReference>
<dbReference type="SMART" id="SM00065">
    <property type="entry name" value="GAF"/>
    <property type="match status" value="1"/>
</dbReference>
<protein>
    <recommendedName>
        <fullName evidence="10">Sensor-like histidine kinase SenX3</fullName>
        <ecNumber evidence="3">2.7.13.3</ecNumber>
    </recommendedName>
</protein>
<dbReference type="InterPro" id="IPR004358">
    <property type="entry name" value="Sig_transdc_His_kin-like_C"/>
</dbReference>
<dbReference type="Gene3D" id="3.30.450.40">
    <property type="match status" value="1"/>
</dbReference>
<evidence type="ECO:0000256" key="7">
    <source>
        <dbReference type="ARBA" id="ARBA00022777"/>
    </source>
</evidence>
<dbReference type="InterPro" id="IPR003661">
    <property type="entry name" value="HisK_dim/P_dom"/>
</dbReference>
<keyword evidence="4" id="KW-0597">Phosphoprotein</keyword>
<organism evidence="12 13">
    <name type="scientific">Antiquaquibacter oligotrophicus</name>
    <dbReference type="NCBI Taxonomy" id="2880260"/>
    <lineage>
        <taxon>Bacteria</taxon>
        <taxon>Bacillati</taxon>
        <taxon>Actinomycetota</taxon>
        <taxon>Actinomycetes</taxon>
        <taxon>Micrococcales</taxon>
        <taxon>Microbacteriaceae</taxon>
        <taxon>Antiquaquibacter</taxon>
    </lineage>
</organism>
<dbReference type="PRINTS" id="PR00344">
    <property type="entry name" value="BCTRLSENSOR"/>
</dbReference>
<dbReference type="PANTHER" id="PTHR42878:SF7">
    <property type="entry name" value="SENSOR HISTIDINE KINASE GLRK"/>
    <property type="match status" value="1"/>
</dbReference>
<feature type="domain" description="Histidine kinase" evidence="11">
    <location>
        <begin position="178"/>
        <end position="392"/>
    </location>
</feature>
<evidence type="ECO:0000256" key="2">
    <source>
        <dbReference type="ARBA" id="ARBA00004236"/>
    </source>
</evidence>
<evidence type="ECO:0000259" key="11">
    <source>
        <dbReference type="PROSITE" id="PS50109"/>
    </source>
</evidence>
<dbReference type="Pfam" id="PF02518">
    <property type="entry name" value="HATPase_c"/>
    <property type="match status" value="1"/>
</dbReference>
<keyword evidence="9" id="KW-0902">Two-component regulatory system</keyword>
<dbReference type="InterPro" id="IPR005467">
    <property type="entry name" value="His_kinase_dom"/>
</dbReference>
<comment type="caution">
    <text evidence="12">The sequence shown here is derived from an EMBL/GenBank/DDBJ whole genome shotgun (WGS) entry which is preliminary data.</text>
</comment>
<keyword evidence="5" id="KW-0808">Transferase</keyword>
<dbReference type="Pfam" id="PF00512">
    <property type="entry name" value="HisKA"/>
    <property type="match status" value="1"/>
</dbReference>
<dbReference type="Pfam" id="PF13185">
    <property type="entry name" value="GAF_2"/>
    <property type="match status" value="1"/>
</dbReference>
<sequence length="397" mass="41399">MVTTARDLARVSAIADYGVLDEEPPPDLRGVVQLAATLCAVSAAVINIIDDRHQHQIAAIGFEPDVCAREDSMCAAVFERGELVVVSDARTDARFATNPFVTGEIATVRLYASSPLVTPEGVPIGTLCVFGDEPGDLSLTQQEALGILATQIVDVLELSRLSRSLRVTNDRLTQVASQLGHDLRNPLSAVAGFLELAIDDPDLEKAPFAVEVLTRAESATARVMAMVSGLVDFARSEGAAPHAETVELSGVVSSVIDDLAKPLADSGARVTVSSDARLVADPSLLAVLLQNLIANAIKFTAAGGTTPHIVVGVEELDDGWRIAVDDNGPGIAPADRVRVFGRSQRAGTGAVPGLGIGLSTCQRIARAHGGGIGIDDSPSGGTRVWVALPRTRGESRG</sequence>
<comment type="subcellular location">
    <subcellularLocation>
        <location evidence="2">Cell membrane</location>
    </subcellularLocation>
</comment>
<evidence type="ECO:0000256" key="1">
    <source>
        <dbReference type="ARBA" id="ARBA00000085"/>
    </source>
</evidence>
<dbReference type="Gene3D" id="1.10.287.130">
    <property type="match status" value="1"/>
</dbReference>
<dbReference type="CDD" id="cd00082">
    <property type="entry name" value="HisKA"/>
    <property type="match status" value="1"/>
</dbReference>
<dbReference type="InterPro" id="IPR050351">
    <property type="entry name" value="BphY/WalK/GraS-like"/>
</dbReference>
<accession>A0ABT6KKU8</accession>
<evidence type="ECO:0000313" key="12">
    <source>
        <dbReference type="EMBL" id="MDH6180371.1"/>
    </source>
</evidence>
<dbReference type="InterPro" id="IPR003594">
    <property type="entry name" value="HATPase_dom"/>
</dbReference>
<dbReference type="PROSITE" id="PS50109">
    <property type="entry name" value="HIS_KIN"/>
    <property type="match status" value="1"/>
</dbReference>
<proteinExistence type="predicted"/>
<dbReference type="InterPro" id="IPR003018">
    <property type="entry name" value="GAF"/>
</dbReference>
<evidence type="ECO:0000256" key="4">
    <source>
        <dbReference type="ARBA" id="ARBA00022553"/>
    </source>
</evidence>
<reference evidence="12 13" key="1">
    <citation type="submission" date="2023-04" db="EMBL/GenBank/DDBJ databases">
        <title>Genome Encyclopedia of Bacteria and Archaea VI: Functional Genomics of Type Strains.</title>
        <authorList>
            <person name="Whitman W."/>
        </authorList>
    </citation>
    <scope>NUCLEOTIDE SEQUENCE [LARGE SCALE GENOMIC DNA]</scope>
    <source>
        <strain evidence="12 13">SG_E_30_P1</strain>
    </source>
</reference>
<evidence type="ECO:0000313" key="13">
    <source>
        <dbReference type="Proteomes" id="UP001160142"/>
    </source>
</evidence>
<keyword evidence="13" id="KW-1185">Reference proteome</keyword>
<dbReference type="SMART" id="SM00388">
    <property type="entry name" value="HisKA"/>
    <property type="match status" value="1"/>
</dbReference>
<keyword evidence="8" id="KW-0067">ATP-binding</keyword>
<name>A0ABT6KKU8_9MICO</name>
<evidence type="ECO:0000256" key="3">
    <source>
        <dbReference type="ARBA" id="ARBA00012438"/>
    </source>
</evidence>
<keyword evidence="6" id="KW-0547">Nucleotide-binding</keyword>
<evidence type="ECO:0000256" key="5">
    <source>
        <dbReference type="ARBA" id="ARBA00022679"/>
    </source>
</evidence>
<evidence type="ECO:0000256" key="6">
    <source>
        <dbReference type="ARBA" id="ARBA00022741"/>
    </source>
</evidence>
<dbReference type="SUPFAM" id="SSF55781">
    <property type="entry name" value="GAF domain-like"/>
    <property type="match status" value="1"/>
</dbReference>
<dbReference type="Proteomes" id="UP001160142">
    <property type="component" value="Unassembled WGS sequence"/>
</dbReference>
<keyword evidence="7 12" id="KW-0418">Kinase</keyword>
<evidence type="ECO:0000256" key="10">
    <source>
        <dbReference type="ARBA" id="ARBA00039401"/>
    </source>
</evidence>
<dbReference type="CDD" id="cd00075">
    <property type="entry name" value="HATPase"/>
    <property type="match status" value="1"/>
</dbReference>
<dbReference type="EMBL" id="JARXVQ010000001">
    <property type="protein sequence ID" value="MDH6180371.1"/>
    <property type="molecule type" value="Genomic_DNA"/>
</dbReference>
<dbReference type="SUPFAM" id="SSF47384">
    <property type="entry name" value="Homodimeric domain of signal transducing histidine kinase"/>
    <property type="match status" value="1"/>
</dbReference>
<dbReference type="GO" id="GO:0016301">
    <property type="term" value="F:kinase activity"/>
    <property type="evidence" value="ECO:0007669"/>
    <property type="project" value="UniProtKB-KW"/>
</dbReference>
<dbReference type="InterPro" id="IPR036890">
    <property type="entry name" value="HATPase_C_sf"/>
</dbReference>
<dbReference type="InterPro" id="IPR029016">
    <property type="entry name" value="GAF-like_dom_sf"/>
</dbReference>
<evidence type="ECO:0000256" key="8">
    <source>
        <dbReference type="ARBA" id="ARBA00022840"/>
    </source>
</evidence>
<dbReference type="EC" id="2.7.13.3" evidence="3"/>